<organism evidence="15">
    <name type="scientific">uncultured Dysgonomonas sp</name>
    <dbReference type="NCBI Taxonomy" id="206096"/>
    <lineage>
        <taxon>Bacteria</taxon>
        <taxon>Pseudomonadati</taxon>
        <taxon>Bacteroidota</taxon>
        <taxon>Bacteroidia</taxon>
        <taxon>Bacteroidales</taxon>
        <taxon>Dysgonomonadaceae</taxon>
        <taxon>Dysgonomonas</taxon>
        <taxon>environmental samples</taxon>
    </lineage>
</organism>
<feature type="domain" description="TonB-dependent receptor-like beta-barrel" evidence="13">
    <location>
        <begin position="450"/>
        <end position="791"/>
    </location>
</feature>
<evidence type="ECO:0000256" key="7">
    <source>
        <dbReference type="ARBA" id="ARBA00023136"/>
    </source>
</evidence>
<dbReference type="Gene3D" id="2.60.40.1120">
    <property type="entry name" value="Carboxypeptidase-like, regulatory domain"/>
    <property type="match status" value="1"/>
</dbReference>
<evidence type="ECO:0000256" key="11">
    <source>
        <dbReference type="RuleBase" id="RU003357"/>
    </source>
</evidence>
<dbReference type="GO" id="GO:0009279">
    <property type="term" value="C:cell outer membrane"/>
    <property type="evidence" value="ECO:0007669"/>
    <property type="project" value="UniProtKB-SubCell"/>
</dbReference>
<comment type="similarity">
    <text evidence="10 11">Belongs to the TonB-dependent receptor family.</text>
</comment>
<feature type="domain" description="TonB-dependent receptor plug" evidence="14">
    <location>
        <begin position="125"/>
        <end position="238"/>
    </location>
</feature>
<name>A0A212JT63_9BACT</name>
<keyword evidence="7 10" id="KW-0472">Membrane</keyword>
<evidence type="ECO:0000313" key="15">
    <source>
        <dbReference type="EMBL" id="SBW02548.1"/>
    </source>
</evidence>
<protein>
    <recommendedName>
        <fullName evidence="16">SusC/RagA family TonB-linked outer membrane protein</fullName>
    </recommendedName>
</protein>
<keyword evidence="5 12" id="KW-0732">Signal</keyword>
<evidence type="ECO:0000256" key="9">
    <source>
        <dbReference type="ARBA" id="ARBA00023237"/>
    </source>
</evidence>
<dbReference type="PANTHER" id="PTHR30069:SF29">
    <property type="entry name" value="HEMOGLOBIN AND HEMOGLOBIN-HAPTOGLOBIN-BINDING PROTEIN 1-RELATED"/>
    <property type="match status" value="1"/>
</dbReference>
<gene>
    <name evidence="15" type="ORF">KL86DYS1_30337</name>
</gene>
<dbReference type="InterPro" id="IPR000531">
    <property type="entry name" value="Beta-barrel_TonB"/>
</dbReference>
<feature type="chain" id="PRO_5011990334" description="SusC/RagA family TonB-linked outer membrane protein" evidence="12">
    <location>
        <begin position="22"/>
        <end position="1055"/>
    </location>
</feature>
<dbReference type="PANTHER" id="PTHR30069">
    <property type="entry name" value="TONB-DEPENDENT OUTER MEMBRANE RECEPTOR"/>
    <property type="match status" value="1"/>
</dbReference>
<dbReference type="NCBIfam" id="TIGR04057">
    <property type="entry name" value="SusC_RagA_signa"/>
    <property type="match status" value="1"/>
</dbReference>
<dbReference type="AlphaFoldDB" id="A0A212JT63"/>
<dbReference type="InterPro" id="IPR023996">
    <property type="entry name" value="TonB-dep_OMP_SusC/RagA"/>
</dbReference>
<dbReference type="InterPro" id="IPR037066">
    <property type="entry name" value="Plug_dom_sf"/>
</dbReference>
<evidence type="ECO:0000259" key="14">
    <source>
        <dbReference type="Pfam" id="PF07715"/>
    </source>
</evidence>
<sequence>MKKRVVLILSCLLLSVGFTVAQTTRISGTVIDSNGEPVISASVVVKGTTIGTITDLDGKFSINVPEGNNILVFSLIGMKTMESRPVQDMKVVLQSDENILDEVVVTAMGISRSDKALGYAVAKVDPSNAVQKAEPDLFRSLNGKIPGVQVSSSSSVAGSATKVSVRGNSSIYGDNDPLYVVDGIPYSNPEVTTGSRLTSGGAYGSGISTLDPNDIESMSVLKGAASAALYGSRAANGVILITTKSGAKRKRASQKGLEVTLTSSYAWENVASLPDYQNTYGPGSNFVYSNANGSWGPAFSDLATIPTWSNYLAAYPDMATTQEYKAYPNNVKNLFRTGGLLDLSANIVSYNDKGNFNLTISRTDQEGYIPNSEFERNSFSVGGNQKLDNGIRVGGTLSYSRTIQDGPFFGAGSYTGSASSFARTLILPRNFDTSSAIPYETPAGANLFPLSGVDNPIWSWKNNTINTVTDRVVTSLNTGYDFTKWLSFDYTFGWNQYGMDRKEVINIGSAAKSGKGYILDNTYKVQELESIFVLSFNKDFGPDYNLKASVGHNVNQRTINEATQDGTEMIYKGIYNVDNTLTQTASEYYTRRRLWAIFADVTFGYKNYLYLNATLRNDHSSTLPKDNNSYYYPAFTGSFIFTEAFNIKPDVLSFGKLRLGWGQVGNDASPYYKNGTYLKDDPFDKRPIMLYPTSSYDPELKPEFTSEFEIGTELKFFGDRIGIDFAWYNRSIKDMIAPISLPRSTGSSSYYTNFGKISNKGVEIGLSATPIELRNSFRWDIFATFTQNKSKVVSLTNGVERITLSTGSTSEPQPTMQPGSPYGILRGTKIARDEDGNPLVNPSTGAYMVDPELGELGNPYPDFKSAITNTLSYKGVTFSFMFDMSVGGVIVSGPASDMLGRGVTKYNEDRLGTRILPGILADPNTQKPILDANGNKIQNTIQISENDLWFASNSTNPTLAMNGVQEFQTFDATVFHLSEISLGYDIPKAWLKKTFIGSASLSILARNLWHYAPGFPKHLNYDPGSNSFGAGNVQGIDKETAPTTRRIGLNLKLTF</sequence>
<evidence type="ECO:0000256" key="10">
    <source>
        <dbReference type="PROSITE-ProRule" id="PRU01360"/>
    </source>
</evidence>
<evidence type="ECO:0000256" key="4">
    <source>
        <dbReference type="ARBA" id="ARBA00022692"/>
    </source>
</evidence>
<proteinExistence type="inferred from homology"/>
<dbReference type="NCBIfam" id="TIGR04056">
    <property type="entry name" value="OMP_RagA_SusC"/>
    <property type="match status" value="1"/>
</dbReference>
<dbReference type="InterPro" id="IPR012910">
    <property type="entry name" value="Plug_dom"/>
</dbReference>
<reference evidence="15" key="1">
    <citation type="submission" date="2016-04" db="EMBL/GenBank/DDBJ databases">
        <authorList>
            <person name="Evans L.H."/>
            <person name="Alamgir A."/>
            <person name="Owens N."/>
            <person name="Weber N.D."/>
            <person name="Virtaneva K."/>
            <person name="Barbian K."/>
            <person name="Babar A."/>
            <person name="Rosenke K."/>
        </authorList>
    </citation>
    <scope>NUCLEOTIDE SEQUENCE</scope>
    <source>
        <strain evidence="15">86-1</strain>
    </source>
</reference>
<evidence type="ECO:0000256" key="8">
    <source>
        <dbReference type="ARBA" id="ARBA00023170"/>
    </source>
</evidence>
<dbReference type="Gene3D" id="2.40.170.20">
    <property type="entry name" value="TonB-dependent receptor, beta-barrel domain"/>
    <property type="match status" value="1"/>
</dbReference>
<comment type="subcellular location">
    <subcellularLocation>
        <location evidence="1 10">Cell outer membrane</location>
        <topology evidence="1 10">Multi-pass membrane protein</topology>
    </subcellularLocation>
</comment>
<dbReference type="SUPFAM" id="SSF49464">
    <property type="entry name" value="Carboxypeptidase regulatory domain-like"/>
    <property type="match status" value="1"/>
</dbReference>
<keyword evidence="8" id="KW-0675">Receptor</keyword>
<dbReference type="InterPro" id="IPR036942">
    <property type="entry name" value="Beta-barrel_TonB_sf"/>
</dbReference>
<dbReference type="Pfam" id="PF00593">
    <property type="entry name" value="TonB_dep_Rec_b-barrel"/>
    <property type="match status" value="1"/>
</dbReference>
<evidence type="ECO:0008006" key="16">
    <source>
        <dbReference type="Google" id="ProtNLM"/>
    </source>
</evidence>
<dbReference type="Pfam" id="PF07715">
    <property type="entry name" value="Plug"/>
    <property type="match status" value="1"/>
</dbReference>
<dbReference type="EMBL" id="FLUM01000003">
    <property type="protein sequence ID" value="SBW02548.1"/>
    <property type="molecule type" value="Genomic_DNA"/>
</dbReference>
<dbReference type="InterPro" id="IPR008969">
    <property type="entry name" value="CarboxyPept-like_regulatory"/>
</dbReference>
<keyword evidence="3 10" id="KW-1134">Transmembrane beta strand</keyword>
<keyword evidence="6 11" id="KW-0798">TonB box</keyword>
<evidence type="ECO:0000256" key="2">
    <source>
        <dbReference type="ARBA" id="ARBA00022448"/>
    </source>
</evidence>
<feature type="signal peptide" evidence="12">
    <location>
        <begin position="1"/>
        <end position="21"/>
    </location>
</feature>
<evidence type="ECO:0000256" key="5">
    <source>
        <dbReference type="ARBA" id="ARBA00022729"/>
    </source>
</evidence>
<dbReference type="InterPro" id="IPR023997">
    <property type="entry name" value="TonB-dep_OMP_SusC/RagA_CS"/>
</dbReference>
<dbReference type="Pfam" id="PF13715">
    <property type="entry name" value="CarbopepD_reg_2"/>
    <property type="match status" value="1"/>
</dbReference>
<evidence type="ECO:0000259" key="13">
    <source>
        <dbReference type="Pfam" id="PF00593"/>
    </source>
</evidence>
<keyword evidence="2 10" id="KW-0813">Transport</keyword>
<evidence type="ECO:0000256" key="12">
    <source>
        <dbReference type="SAM" id="SignalP"/>
    </source>
</evidence>
<evidence type="ECO:0000256" key="6">
    <source>
        <dbReference type="ARBA" id="ARBA00023077"/>
    </source>
</evidence>
<dbReference type="RefSeq" id="WP_296942133.1">
    <property type="nucleotide sequence ID" value="NZ_LT599032.1"/>
</dbReference>
<dbReference type="InterPro" id="IPR039426">
    <property type="entry name" value="TonB-dep_rcpt-like"/>
</dbReference>
<dbReference type="GO" id="GO:0015344">
    <property type="term" value="F:siderophore uptake transmembrane transporter activity"/>
    <property type="evidence" value="ECO:0007669"/>
    <property type="project" value="TreeGrafter"/>
</dbReference>
<dbReference type="GO" id="GO:0044718">
    <property type="term" value="P:siderophore transmembrane transport"/>
    <property type="evidence" value="ECO:0007669"/>
    <property type="project" value="TreeGrafter"/>
</dbReference>
<evidence type="ECO:0000256" key="1">
    <source>
        <dbReference type="ARBA" id="ARBA00004571"/>
    </source>
</evidence>
<dbReference type="SUPFAM" id="SSF56935">
    <property type="entry name" value="Porins"/>
    <property type="match status" value="1"/>
</dbReference>
<accession>A0A212JT63</accession>
<keyword evidence="4 10" id="KW-0812">Transmembrane</keyword>
<dbReference type="Gene3D" id="2.170.130.10">
    <property type="entry name" value="TonB-dependent receptor, plug domain"/>
    <property type="match status" value="1"/>
</dbReference>
<keyword evidence="9 10" id="KW-0998">Cell outer membrane</keyword>
<dbReference type="PROSITE" id="PS52016">
    <property type="entry name" value="TONB_DEPENDENT_REC_3"/>
    <property type="match status" value="1"/>
</dbReference>
<evidence type="ECO:0000256" key="3">
    <source>
        <dbReference type="ARBA" id="ARBA00022452"/>
    </source>
</evidence>